<dbReference type="AlphaFoldDB" id="A0A161ME13"/>
<name>A0A161ME13_TRIIF</name>
<feature type="non-terminal residue" evidence="2">
    <location>
        <position position="196"/>
    </location>
</feature>
<dbReference type="InterPro" id="IPR051333">
    <property type="entry name" value="CLIP_Serine_Protease"/>
</dbReference>
<dbReference type="SMART" id="SM00020">
    <property type="entry name" value="Tryp_SPc"/>
    <property type="match status" value="1"/>
</dbReference>
<accession>A0A161ME13</accession>
<reference evidence="2" key="1">
    <citation type="submission" date="2016-04" db="EMBL/GenBank/DDBJ databases">
        <authorList>
            <person name="Calderon-Fernandez G.M.Sr."/>
        </authorList>
    </citation>
    <scope>NUCLEOTIDE SEQUENCE</scope>
    <source>
        <strain evidence="2">Int1</strain>
        <tissue evidence="2">Integument</tissue>
    </source>
</reference>
<proteinExistence type="predicted"/>
<dbReference type="Gene3D" id="2.40.10.10">
    <property type="entry name" value="Trypsin-like serine proteases"/>
    <property type="match status" value="1"/>
</dbReference>
<feature type="non-terminal residue" evidence="2">
    <location>
        <position position="1"/>
    </location>
</feature>
<dbReference type="PANTHER" id="PTHR24260:SF136">
    <property type="entry name" value="GH08193P-RELATED"/>
    <property type="match status" value="1"/>
</dbReference>
<evidence type="ECO:0000259" key="1">
    <source>
        <dbReference type="PROSITE" id="PS50240"/>
    </source>
</evidence>
<protein>
    <submittedName>
        <fullName evidence="2">Anionic trypsin-2-like protein</fullName>
    </submittedName>
</protein>
<evidence type="ECO:0000313" key="2">
    <source>
        <dbReference type="EMBL" id="JAS02711.1"/>
    </source>
</evidence>
<feature type="domain" description="Peptidase S1" evidence="1">
    <location>
        <begin position="1"/>
        <end position="186"/>
    </location>
</feature>
<reference evidence="2" key="2">
    <citation type="journal article" date="2017" name="J. Med. Entomol.">
        <title>Transcriptome Analysis of the Triatoma infestans (Hemiptera: Reduviidae) Integument.</title>
        <authorList>
            <person name="Calderon-Fernandez G.M."/>
            <person name="Moriconi D.E."/>
            <person name="Dulbecco A.B."/>
            <person name="Juarez M.P."/>
        </authorList>
    </citation>
    <scope>NUCLEOTIDE SEQUENCE</scope>
    <source>
        <strain evidence="2">Int1</strain>
        <tissue evidence="2">Integument</tissue>
    </source>
</reference>
<dbReference type="SUPFAM" id="SSF50494">
    <property type="entry name" value="Trypsin-like serine proteases"/>
    <property type="match status" value="1"/>
</dbReference>
<dbReference type="PROSITE" id="PS50240">
    <property type="entry name" value="TRYPSIN_DOM"/>
    <property type="match status" value="1"/>
</dbReference>
<sequence length="196" mass="22163">GKVMKTLIKFSINDYTLNTTNIVQAKLIIKHPEYNNRSLINDLALIKAPFPIWYAKNAVYIMSDETGLKWKGKVLERRKCLAIGYGKINYNDPLLYAKALTTSYDPKACGCFATNRELLCATPMTPNSGVCFDDVGGPLICNGLLVGVANRVLLCSQQQSNNCSEETYYRYTYLCAYFPWISDYVDSFPDMCYGYK</sequence>
<dbReference type="PANTHER" id="PTHR24260">
    <property type="match status" value="1"/>
</dbReference>
<organism evidence="2">
    <name type="scientific">Triatoma infestans</name>
    <name type="common">Assassin bug</name>
    <dbReference type="NCBI Taxonomy" id="30076"/>
    <lineage>
        <taxon>Eukaryota</taxon>
        <taxon>Metazoa</taxon>
        <taxon>Ecdysozoa</taxon>
        <taxon>Arthropoda</taxon>
        <taxon>Hexapoda</taxon>
        <taxon>Insecta</taxon>
        <taxon>Pterygota</taxon>
        <taxon>Neoptera</taxon>
        <taxon>Paraneoptera</taxon>
        <taxon>Hemiptera</taxon>
        <taxon>Heteroptera</taxon>
        <taxon>Panheteroptera</taxon>
        <taxon>Cimicomorpha</taxon>
        <taxon>Reduviidae</taxon>
        <taxon>Triatominae</taxon>
        <taxon>Triatoma</taxon>
    </lineage>
</organism>
<dbReference type="InterPro" id="IPR009003">
    <property type="entry name" value="Peptidase_S1_PA"/>
</dbReference>
<dbReference type="GO" id="GO:0006508">
    <property type="term" value="P:proteolysis"/>
    <property type="evidence" value="ECO:0007669"/>
    <property type="project" value="InterPro"/>
</dbReference>
<dbReference type="InterPro" id="IPR043504">
    <property type="entry name" value="Peptidase_S1_PA_chymotrypsin"/>
</dbReference>
<dbReference type="GO" id="GO:0004252">
    <property type="term" value="F:serine-type endopeptidase activity"/>
    <property type="evidence" value="ECO:0007669"/>
    <property type="project" value="InterPro"/>
</dbReference>
<dbReference type="InterPro" id="IPR001254">
    <property type="entry name" value="Trypsin_dom"/>
</dbReference>
<dbReference type="EMBL" id="GEMB01000410">
    <property type="protein sequence ID" value="JAS02711.1"/>
    <property type="molecule type" value="Transcribed_RNA"/>
</dbReference>
<dbReference type="Pfam" id="PF00089">
    <property type="entry name" value="Trypsin"/>
    <property type="match status" value="1"/>
</dbReference>